<comment type="cofactor">
    <cofactor evidence="2">
        <name>Mg(2+)</name>
        <dbReference type="ChEBI" id="CHEBI:18420"/>
    </cofactor>
</comment>
<evidence type="ECO:0000256" key="2">
    <source>
        <dbReference type="ARBA" id="ARBA00001946"/>
    </source>
</evidence>
<evidence type="ECO:0000256" key="3">
    <source>
        <dbReference type="ARBA" id="ARBA00022723"/>
    </source>
</evidence>
<proteinExistence type="predicted"/>
<evidence type="ECO:0000256" key="5">
    <source>
        <dbReference type="ARBA" id="ARBA00022842"/>
    </source>
</evidence>
<keyword evidence="6" id="KW-0464">Manganese</keyword>
<comment type="cofactor">
    <cofactor evidence="1">
        <name>Mn(2+)</name>
        <dbReference type="ChEBI" id="CHEBI:29035"/>
    </cofactor>
</comment>
<dbReference type="Pfam" id="PF00293">
    <property type="entry name" value="NUDIX"/>
    <property type="match status" value="1"/>
</dbReference>
<name>A0A1V1PGK2_9BACT</name>
<dbReference type="GO" id="GO:0016818">
    <property type="term" value="F:hydrolase activity, acting on acid anhydrides, in phosphorus-containing anhydrides"/>
    <property type="evidence" value="ECO:0007669"/>
    <property type="project" value="InterPro"/>
</dbReference>
<dbReference type="PROSITE" id="PS51462">
    <property type="entry name" value="NUDIX"/>
    <property type="match status" value="1"/>
</dbReference>
<dbReference type="InterPro" id="IPR039121">
    <property type="entry name" value="NUDT19"/>
</dbReference>
<dbReference type="InterPro" id="IPR000086">
    <property type="entry name" value="NUDIX_hydrolase_dom"/>
</dbReference>
<organism evidence="8 9">
    <name type="scientific">Candidatus Magnetoglobus multicellularis str. Araruama</name>
    <dbReference type="NCBI Taxonomy" id="890399"/>
    <lineage>
        <taxon>Bacteria</taxon>
        <taxon>Pseudomonadati</taxon>
        <taxon>Thermodesulfobacteriota</taxon>
        <taxon>Desulfobacteria</taxon>
        <taxon>Desulfobacterales</taxon>
        <taxon>Desulfobacteraceae</taxon>
        <taxon>Candidatus Magnetoglobus</taxon>
    </lineage>
</organism>
<evidence type="ECO:0000313" key="8">
    <source>
        <dbReference type="EMBL" id="ETR73815.1"/>
    </source>
</evidence>
<dbReference type="SUPFAM" id="SSF55811">
    <property type="entry name" value="Nudix"/>
    <property type="match status" value="1"/>
</dbReference>
<accession>A0A1V1PGK2</accession>
<reference evidence="9" key="1">
    <citation type="submission" date="2012-11" db="EMBL/GenBank/DDBJ databases">
        <authorList>
            <person name="Lucero-Rivera Y.E."/>
            <person name="Tovar-Ramirez D."/>
        </authorList>
    </citation>
    <scope>NUCLEOTIDE SEQUENCE [LARGE SCALE GENOMIC DNA]</scope>
    <source>
        <strain evidence="9">Araruama</strain>
    </source>
</reference>
<evidence type="ECO:0000256" key="4">
    <source>
        <dbReference type="ARBA" id="ARBA00022801"/>
    </source>
</evidence>
<evidence type="ECO:0000313" key="9">
    <source>
        <dbReference type="Proteomes" id="UP000189670"/>
    </source>
</evidence>
<dbReference type="PANTHER" id="PTHR12318:SF0">
    <property type="entry name" value="ACYL-COENZYME A DIPHOSPHATASE NUDT19"/>
    <property type="match status" value="1"/>
</dbReference>
<keyword evidence="3" id="KW-0479">Metal-binding</keyword>
<evidence type="ECO:0000259" key="7">
    <source>
        <dbReference type="PROSITE" id="PS51462"/>
    </source>
</evidence>
<comment type="caution">
    <text evidence="8">The sequence shown here is derived from an EMBL/GenBank/DDBJ whole genome shotgun (WGS) entry which is preliminary data.</text>
</comment>
<gene>
    <name evidence="8" type="ORF">OMM_00667</name>
</gene>
<dbReference type="AlphaFoldDB" id="A0A1V1PGK2"/>
<dbReference type="Proteomes" id="UP000189670">
    <property type="component" value="Unassembled WGS sequence"/>
</dbReference>
<dbReference type="InterPro" id="IPR015797">
    <property type="entry name" value="NUDIX_hydrolase-like_dom_sf"/>
</dbReference>
<dbReference type="GO" id="GO:0046872">
    <property type="term" value="F:metal ion binding"/>
    <property type="evidence" value="ECO:0007669"/>
    <property type="project" value="UniProtKB-KW"/>
</dbReference>
<feature type="domain" description="Nudix hydrolase" evidence="7">
    <location>
        <begin position="7"/>
        <end position="154"/>
    </location>
</feature>
<dbReference type="EMBL" id="ATBP01000037">
    <property type="protein sequence ID" value="ETR73815.1"/>
    <property type="molecule type" value="Genomic_DNA"/>
</dbReference>
<evidence type="ECO:0000256" key="6">
    <source>
        <dbReference type="ARBA" id="ARBA00023211"/>
    </source>
</evidence>
<keyword evidence="5" id="KW-0460">Magnesium</keyword>
<evidence type="ECO:0000256" key="1">
    <source>
        <dbReference type="ARBA" id="ARBA00001936"/>
    </source>
</evidence>
<sequence>MNTFYTPAHPAATVILMRDTKDFFEILLLKRSSRLDFHGGHWVFPGGRIDPSDYEQAAHKNDIIAAARVAAVRETFEEAGLKINIEDLVLMSRWTTPPGFPKRFRTWFFLCPAPSGTVTIDNQEIKQFDWFSPNHALNANNQGTIHLPGPTFYTIQSLTPFYSSNDALRYFEKNPPITVDW</sequence>
<protein>
    <submittedName>
        <fullName evidence="8">NUDIX hydrolase</fullName>
    </submittedName>
</protein>
<keyword evidence="4 8" id="KW-0378">Hydrolase</keyword>
<dbReference type="PANTHER" id="PTHR12318">
    <property type="entry name" value="TESTOSTERONE-REGULATED PROTEIN RP2"/>
    <property type="match status" value="1"/>
</dbReference>
<dbReference type="CDD" id="cd18870">
    <property type="entry name" value="NUDIX_AcylCoAdiphos_Nudt19"/>
    <property type="match status" value="1"/>
</dbReference>
<dbReference type="Gene3D" id="3.90.79.10">
    <property type="entry name" value="Nucleoside Triphosphate Pyrophosphohydrolase"/>
    <property type="match status" value="2"/>
</dbReference>